<reference evidence="1" key="2">
    <citation type="submission" date="2023-01" db="EMBL/GenBank/DDBJ databases">
        <authorList>
            <person name="Petersen C."/>
        </authorList>
    </citation>
    <scope>NUCLEOTIDE SEQUENCE</scope>
    <source>
        <strain evidence="1">IBT 17514</strain>
    </source>
</reference>
<protein>
    <submittedName>
        <fullName evidence="1">Uncharacterized protein</fullName>
    </submittedName>
</protein>
<name>A0AAD6HVY2_9EURO</name>
<comment type="caution">
    <text evidence="1">The sequence shown here is derived from an EMBL/GenBank/DDBJ whole genome shotgun (WGS) entry which is preliminary data.</text>
</comment>
<sequence length="159" mass="17930">MPSDFLPAQTPQQTVSLWYKHLPRSLGQSELYDQALVALSLLVIAVSNGNGEFLTKIHQLYSKLSAKLADPHITEKLHPEHQIGIAMALNVYEFWHSAACREATFFSEPAWRKRSQDGDSYDELLDILLQIPTFSHNVSLYTSQYGSNIPKSLQDQITA</sequence>
<reference evidence="1" key="1">
    <citation type="journal article" date="2023" name="IMA Fungus">
        <title>Comparative genomic study of the Penicillium genus elucidates a diverse pangenome and 15 lateral gene transfer events.</title>
        <authorList>
            <person name="Petersen C."/>
            <person name="Sorensen T."/>
            <person name="Nielsen M.R."/>
            <person name="Sondergaard T.E."/>
            <person name="Sorensen J.L."/>
            <person name="Fitzpatrick D.A."/>
            <person name="Frisvad J.C."/>
            <person name="Nielsen K.L."/>
        </authorList>
    </citation>
    <scope>NUCLEOTIDE SEQUENCE</scope>
    <source>
        <strain evidence="1">IBT 17514</strain>
    </source>
</reference>
<gene>
    <name evidence="1" type="ORF">N7493_000228</name>
</gene>
<proteinExistence type="predicted"/>
<accession>A0AAD6HVY2</accession>
<organism evidence="1 2">
    <name type="scientific">Penicillium malachiteum</name>
    <dbReference type="NCBI Taxonomy" id="1324776"/>
    <lineage>
        <taxon>Eukaryota</taxon>
        <taxon>Fungi</taxon>
        <taxon>Dikarya</taxon>
        <taxon>Ascomycota</taxon>
        <taxon>Pezizomycotina</taxon>
        <taxon>Eurotiomycetes</taxon>
        <taxon>Eurotiomycetidae</taxon>
        <taxon>Eurotiales</taxon>
        <taxon>Aspergillaceae</taxon>
        <taxon>Penicillium</taxon>
    </lineage>
</organism>
<dbReference type="AlphaFoldDB" id="A0AAD6HVY2"/>
<evidence type="ECO:0000313" key="2">
    <source>
        <dbReference type="Proteomes" id="UP001215712"/>
    </source>
</evidence>
<keyword evidence="2" id="KW-1185">Reference proteome</keyword>
<dbReference type="EMBL" id="JAQJAN010000001">
    <property type="protein sequence ID" value="KAJ5740356.1"/>
    <property type="molecule type" value="Genomic_DNA"/>
</dbReference>
<evidence type="ECO:0000313" key="1">
    <source>
        <dbReference type="EMBL" id="KAJ5740356.1"/>
    </source>
</evidence>
<dbReference type="Proteomes" id="UP001215712">
    <property type="component" value="Unassembled WGS sequence"/>
</dbReference>